<feature type="compositionally biased region" description="Polar residues" evidence="11">
    <location>
        <begin position="482"/>
        <end position="492"/>
    </location>
</feature>
<dbReference type="GO" id="GO:0005886">
    <property type="term" value="C:plasma membrane"/>
    <property type="evidence" value="ECO:0007669"/>
    <property type="project" value="UniProtKB-SubCell"/>
</dbReference>
<comment type="subcellular location">
    <subcellularLocation>
        <location evidence="1">Cell membrane</location>
        <topology evidence="1">Multi-pass membrane protein</topology>
    </subcellularLocation>
</comment>
<evidence type="ECO:0000256" key="8">
    <source>
        <dbReference type="ARBA" id="ARBA00023065"/>
    </source>
</evidence>
<evidence type="ECO:0000256" key="2">
    <source>
        <dbReference type="ARBA" id="ARBA00006513"/>
    </source>
</evidence>
<comment type="similarity">
    <text evidence="2">Belongs to the otopetrin family.</text>
</comment>
<evidence type="ECO:0000256" key="3">
    <source>
        <dbReference type="ARBA" id="ARBA00022448"/>
    </source>
</evidence>
<evidence type="ECO:0000256" key="10">
    <source>
        <dbReference type="ARBA" id="ARBA00023303"/>
    </source>
</evidence>
<feature type="transmembrane region" description="Helical" evidence="12">
    <location>
        <begin position="165"/>
        <end position="185"/>
    </location>
</feature>
<evidence type="ECO:0000256" key="9">
    <source>
        <dbReference type="ARBA" id="ARBA00023136"/>
    </source>
</evidence>
<feature type="region of interest" description="Disordered" evidence="11">
    <location>
        <begin position="1"/>
        <end position="24"/>
    </location>
</feature>
<reference evidence="13 14" key="1">
    <citation type="submission" date="2019-04" db="EMBL/GenBank/DDBJ databases">
        <title>Annotation for the trematode Fasciola gigantica.</title>
        <authorList>
            <person name="Choi Y.-J."/>
        </authorList>
    </citation>
    <scope>NUCLEOTIDE SEQUENCE [LARGE SCALE GENOMIC DNA]</scope>
    <source>
        <strain evidence="13">Uganda_cow_1</strain>
    </source>
</reference>
<dbReference type="GO" id="GO:0015252">
    <property type="term" value="F:proton channel activity"/>
    <property type="evidence" value="ECO:0007669"/>
    <property type="project" value="InterPro"/>
</dbReference>
<dbReference type="InterPro" id="IPR004878">
    <property type="entry name" value="Otopetrin"/>
</dbReference>
<evidence type="ECO:0000256" key="6">
    <source>
        <dbReference type="ARBA" id="ARBA00022781"/>
    </source>
</evidence>
<evidence type="ECO:0000256" key="4">
    <source>
        <dbReference type="ARBA" id="ARBA00022475"/>
    </source>
</evidence>
<keyword evidence="3" id="KW-0813">Transport</keyword>
<dbReference type="PANTHER" id="PTHR21522">
    <property type="entry name" value="PROTON CHANNEL OTOP"/>
    <property type="match status" value="1"/>
</dbReference>
<keyword evidence="7 12" id="KW-1133">Transmembrane helix</keyword>
<keyword evidence="6" id="KW-0375">Hydrogen ion transport</keyword>
<proteinExistence type="inferred from homology"/>
<evidence type="ECO:0000313" key="14">
    <source>
        <dbReference type="Proteomes" id="UP000316759"/>
    </source>
</evidence>
<keyword evidence="14" id="KW-1185">Reference proteome</keyword>
<dbReference type="EMBL" id="SUNJ01015461">
    <property type="protein sequence ID" value="TPP55717.1"/>
    <property type="molecule type" value="Genomic_DNA"/>
</dbReference>
<name>A0A504YDE5_FASGI</name>
<feature type="region of interest" description="Disordered" evidence="11">
    <location>
        <begin position="472"/>
        <end position="492"/>
    </location>
</feature>
<dbReference type="OrthoDB" id="6285055at2759"/>
<evidence type="ECO:0000256" key="7">
    <source>
        <dbReference type="ARBA" id="ARBA00022989"/>
    </source>
</evidence>
<keyword evidence="5 12" id="KW-0812">Transmembrane</keyword>
<keyword evidence="9 12" id="KW-0472">Membrane</keyword>
<evidence type="ECO:0000256" key="1">
    <source>
        <dbReference type="ARBA" id="ARBA00004651"/>
    </source>
</evidence>
<feature type="region of interest" description="Disordered" evidence="11">
    <location>
        <begin position="430"/>
        <end position="449"/>
    </location>
</feature>
<dbReference type="Proteomes" id="UP000316759">
    <property type="component" value="Unassembled WGS sequence"/>
</dbReference>
<dbReference type="AlphaFoldDB" id="A0A504YDE5"/>
<feature type="compositionally biased region" description="Polar residues" evidence="11">
    <location>
        <begin position="12"/>
        <end position="21"/>
    </location>
</feature>
<keyword evidence="4" id="KW-1003">Cell membrane</keyword>
<evidence type="ECO:0000256" key="12">
    <source>
        <dbReference type="SAM" id="Phobius"/>
    </source>
</evidence>
<gene>
    <name evidence="13" type="ORF">FGIG_01887</name>
</gene>
<feature type="transmembrane region" description="Helical" evidence="12">
    <location>
        <begin position="122"/>
        <end position="145"/>
    </location>
</feature>
<evidence type="ECO:0000313" key="13">
    <source>
        <dbReference type="EMBL" id="TPP55717.1"/>
    </source>
</evidence>
<comment type="caution">
    <text evidence="13">The sequence shown here is derived from an EMBL/GenBank/DDBJ whole genome shotgun (WGS) entry which is preliminary data.</text>
</comment>
<sequence>MECDLNGDSGDAMNSNTSASDRSALYATVSRTRSREEIHINSGSHCHDKVDTILRTRSSSVGALHSCQIQPKVSRRERMRKALKLWRLRKRWEKEFDKQRSLPGPFAPVHVKDKRGSIHASLLLLFAVMQCICGFVFPFCDAFALNDTRTLFAVNHKYYLEIFLQSQYVGAILVLAYLQTLIWYYNGFKSKKQRADRKTHETDNLAENYVPLNRVNKHVIPEESLEPEPNGESDQSRSMVERLQFNFTSLEHRISEASSRWPTSGGTDNKNLSWHKEGMNLYLRLGAVEWELGQPLCHSELWIPKHVLRLIWVLWQTYFVFKYHRTMETHGTGPYEVGKVGRLGKLCEDHLGQVAKPYLYPLAIEYSLITGTLFYKMLQRVGKKSQNKMTEYPSCNSLLTPRLSDDGSPITNLPVIPSSVSLGETASLRAQQLQPSQSTDDVSRPNEDCRKHTSYRQLLGCKVYLDPECADDNDGHGDHTKGSNSARGNSMI</sequence>
<keyword evidence="8" id="KW-0406">Ion transport</keyword>
<evidence type="ECO:0000256" key="11">
    <source>
        <dbReference type="SAM" id="MobiDB-lite"/>
    </source>
</evidence>
<accession>A0A504YDE5</accession>
<organism evidence="13 14">
    <name type="scientific">Fasciola gigantica</name>
    <name type="common">Giant liver fluke</name>
    <dbReference type="NCBI Taxonomy" id="46835"/>
    <lineage>
        <taxon>Eukaryota</taxon>
        <taxon>Metazoa</taxon>
        <taxon>Spiralia</taxon>
        <taxon>Lophotrochozoa</taxon>
        <taxon>Platyhelminthes</taxon>
        <taxon>Trematoda</taxon>
        <taxon>Digenea</taxon>
        <taxon>Plagiorchiida</taxon>
        <taxon>Echinostomata</taxon>
        <taxon>Echinostomatoidea</taxon>
        <taxon>Fasciolidae</taxon>
        <taxon>Fasciola</taxon>
    </lineage>
</organism>
<evidence type="ECO:0000256" key="5">
    <source>
        <dbReference type="ARBA" id="ARBA00022692"/>
    </source>
</evidence>
<protein>
    <submittedName>
        <fullName evidence="13">Uncharacterized protein</fullName>
    </submittedName>
</protein>
<keyword evidence="10" id="KW-0407">Ion channel</keyword>
<feature type="compositionally biased region" description="Polar residues" evidence="11">
    <location>
        <begin position="430"/>
        <end position="440"/>
    </location>
</feature>